<dbReference type="AlphaFoldDB" id="A0A0D2BU01"/>
<organism evidence="2 3">
    <name type="scientific">Exophiala spinifera</name>
    <dbReference type="NCBI Taxonomy" id="91928"/>
    <lineage>
        <taxon>Eukaryota</taxon>
        <taxon>Fungi</taxon>
        <taxon>Dikarya</taxon>
        <taxon>Ascomycota</taxon>
        <taxon>Pezizomycotina</taxon>
        <taxon>Eurotiomycetes</taxon>
        <taxon>Chaetothyriomycetidae</taxon>
        <taxon>Chaetothyriales</taxon>
        <taxon>Herpotrichiellaceae</taxon>
        <taxon>Exophiala</taxon>
    </lineage>
</organism>
<gene>
    <name evidence="2" type="ORF">PV08_07538</name>
</gene>
<dbReference type="HOGENOM" id="CLU_021421_0_0_1"/>
<proteinExistence type="predicted"/>
<sequence length="477" mass="52861">MEHSLSGRIEAGGSSDGTVVATPGAAGVDDNVDQEVRDTLAETPYEEATADETTDFPPLPDLGNIEARHLRRTSNHEARTLERQGLLYTDLYRQLQLRPERYLEFYTGVLWPLRYNHLEEVQRGTPAGHRALTNRLLRRYGDTIWPATSTTGSGWLIDDAELNEGEVRLKYVKPPSRAGASTVPENGPFFTIFDAFWARMRNAIFTIRTQSGGRPRTSSNRNDDPAAAAAALDQTIMFLTREETRASLDHIQARLLEVLQESDPQIFAEEWVEMFGRLQVIESDLPMAPAVVAMVNGTTDEGPPPAMSNEPFISQGNPVRDPQSTVPPTIIPSVMSVWITTVYVPPDMTAGAIDGAIDGAAAAAARSSRPIVWLDAPVRERDMRHFVGGVNARVVAPPSKIKGYMLSYGWSDVCRIIWTGPFSSAERDDQGEETKMETETETALLEQGWTQLRSDLETASRDRVNIWRMKVVVIALP</sequence>
<protein>
    <submittedName>
        <fullName evidence="2">Uncharacterized protein</fullName>
    </submittedName>
</protein>
<accession>A0A0D2BU01</accession>
<keyword evidence="3" id="KW-1185">Reference proteome</keyword>
<evidence type="ECO:0000313" key="3">
    <source>
        <dbReference type="Proteomes" id="UP000053328"/>
    </source>
</evidence>
<dbReference type="VEuPathDB" id="FungiDB:PV08_07538"/>
<evidence type="ECO:0000313" key="2">
    <source>
        <dbReference type="EMBL" id="KIW14754.1"/>
    </source>
</evidence>
<dbReference type="EMBL" id="KN847496">
    <property type="protein sequence ID" value="KIW14754.1"/>
    <property type="molecule type" value="Genomic_DNA"/>
</dbReference>
<dbReference type="Proteomes" id="UP000053328">
    <property type="component" value="Unassembled WGS sequence"/>
</dbReference>
<evidence type="ECO:0000256" key="1">
    <source>
        <dbReference type="SAM" id="MobiDB-lite"/>
    </source>
</evidence>
<feature type="region of interest" description="Disordered" evidence="1">
    <location>
        <begin position="1"/>
        <end position="33"/>
    </location>
</feature>
<dbReference type="GeneID" id="27334621"/>
<dbReference type="OrthoDB" id="4160615at2759"/>
<dbReference type="RefSeq" id="XP_016234970.1">
    <property type="nucleotide sequence ID" value="XM_016381868.1"/>
</dbReference>
<reference evidence="2 3" key="1">
    <citation type="submission" date="2015-01" db="EMBL/GenBank/DDBJ databases">
        <title>The Genome Sequence of Exophiala spinifera CBS89968.</title>
        <authorList>
            <consortium name="The Broad Institute Genomics Platform"/>
            <person name="Cuomo C."/>
            <person name="de Hoog S."/>
            <person name="Gorbushina A."/>
            <person name="Stielow B."/>
            <person name="Teixiera M."/>
            <person name="Abouelleil A."/>
            <person name="Chapman S.B."/>
            <person name="Priest M."/>
            <person name="Young S.K."/>
            <person name="Wortman J."/>
            <person name="Nusbaum C."/>
            <person name="Birren B."/>
        </authorList>
    </citation>
    <scope>NUCLEOTIDE SEQUENCE [LARGE SCALE GENOMIC DNA]</scope>
    <source>
        <strain evidence="2 3">CBS 89968</strain>
    </source>
</reference>
<name>A0A0D2BU01_9EURO</name>